<dbReference type="GO" id="GO:0003723">
    <property type="term" value="F:RNA binding"/>
    <property type="evidence" value="ECO:0007669"/>
    <property type="project" value="TreeGrafter"/>
</dbReference>
<dbReference type="AlphaFoldDB" id="A0AAV3PJZ9"/>
<dbReference type="PANTHER" id="PTHR13384">
    <property type="entry name" value="G PATCH DOMAIN-CONTAINING PROTEIN 1"/>
    <property type="match status" value="1"/>
</dbReference>
<gene>
    <name evidence="2" type="ORF">LIER_10245</name>
</gene>
<evidence type="ECO:0000259" key="1">
    <source>
        <dbReference type="Pfam" id="PF07713"/>
    </source>
</evidence>
<reference evidence="2 3" key="1">
    <citation type="submission" date="2024-01" db="EMBL/GenBank/DDBJ databases">
        <title>The complete chloroplast genome sequence of Lithospermum erythrorhizon: insights into the phylogenetic relationship among Boraginaceae species and the maternal lineages of purple gromwells.</title>
        <authorList>
            <person name="Okada T."/>
            <person name="Watanabe K."/>
        </authorList>
    </citation>
    <scope>NUCLEOTIDE SEQUENCE [LARGE SCALE GENOMIC DNA]</scope>
</reference>
<sequence>MLGCRNFSLAMLDSSSPGTDFSIPKISPKLDVIDHNFDINENLEFWMYEWDIIVDLPVFDVYGDEDQAASNSSFIITDRAFTEMSFTDFKEDVQYKKCLDWLSNELNQVIPIKAWEKREVHTLLTFWKAVTTSGDNYSSSQVQLQLNEDQLYDPGIPVREVDVFVGMGKEQMNYHANGVEIECNMGLSFDYVSSVRDEEGRRKFHGPFTGGYSAGYYNSVGSKKGWTPSTFTSSWKNRTELS</sequence>
<evidence type="ECO:0000313" key="3">
    <source>
        <dbReference type="Proteomes" id="UP001454036"/>
    </source>
</evidence>
<dbReference type="GO" id="GO:0006397">
    <property type="term" value="P:mRNA processing"/>
    <property type="evidence" value="ECO:0007669"/>
    <property type="project" value="InterPro"/>
</dbReference>
<name>A0AAV3PJZ9_LITER</name>
<protein>
    <recommendedName>
        <fullName evidence="1">G patch domain-containing protein</fullName>
    </recommendedName>
</protein>
<dbReference type="Pfam" id="PF07713">
    <property type="entry name" value="DUF1604"/>
    <property type="match status" value="1"/>
</dbReference>
<dbReference type="EMBL" id="BAABME010001806">
    <property type="protein sequence ID" value="GAA0151546.1"/>
    <property type="molecule type" value="Genomic_DNA"/>
</dbReference>
<comment type="caution">
    <text evidence="2">The sequence shown here is derived from an EMBL/GenBank/DDBJ whole genome shotgun (WGS) entry which is preliminary data.</text>
</comment>
<dbReference type="InterPro" id="IPR011666">
    <property type="entry name" value="DUF1604"/>
</dbReference>
<evidence type="ECO:0000313" key="2">
    <source>
        <dbReference type="EMBL" id="GAA0151546.1"/>
    </source>
</evidence>
<dbReference type="GO" id="GO:0005634">
    <property type="term" value="C:nucleus"/>
    <property type="evidence" value="ECO:0007669"/>
    <property type="project" value="TreeGrafter"/>
</dbReference>
<accession>A0AAV3PJZ9</accession>
<dbReference type="PANTHER" id="PTHR13384:SF19">
    <property type="entry name" value="G PATCH DOMAIN-CONTAINING PROTEIN 1"/>
    <property type="match status" value="1"/>
</dbReference>
<proteinExistence type="predicted"/>
<organism evidence="2 3">
    <name type="scientific">Lithospermum erythrorhizon</name>
    <name type="common">Purple gromwell</name>
    <name type="synonym">Lithospermum officinale var. erythrorhizon</name>
    <dbReference type="NCBI Taxonomy" id="34254"/>
    <lineage>
        <taxon>Eukaryota</taxon>
        <taxon>Viridiplantae</taxon>
        <taxon>Streptophyta</taxon>
        <taxon>Embryophyta</taxon>
        <taxon>Tracheophyta</taxon>
        <taxon>Spermatophyta</taxon>
        <taxon>Magnoliopsida</taxon>
        <taxon>eudicotyledons</taxon>
        <taxon>Gunneridae</taxon>
        <taxon>Pentapetalae</taxon>
        <taxon>asterids</taxon>
        <taxon>lamiids</taxon>
        <taxon>Boraginales</taxon>
        <taxon>Boraginaceae</taxon>
        <taxon>Boraginoideae</taxon>
        <taxon>Lithospermeae</taxon>
        <taxon>Lithospermum</taxon>
    </lineage>
</organism>
<keyword evidence="3" id="KW-1185">Reference proteome</keyword>
<feature type="domain" description="G patch" evidence="1">
    <location>
        <begin position="194"/>
        <end position="240"/>
    </location>
</feature>
<dbReference type="Proteomes" id="UP001454036">
    <property type="component" value="Unassembled WGS sequence"/>
</dbReference>